<dbReference type="Pfam" id="PF01734">
    <property type="entry name" value="Patatin"/>
    <property type="match status" value="1"/>
</dbReference>
<dbReference type="PANTHER" id="PTHR14226">
    <property type="entry name" value="NEUROPATHY TARGET ESTERASE/SWISS CHEESE D.MELANOGASTER"/>
    <property type="match status" value="1"/>
</dbReference>
<dbReference type="GO" id="GO:0016042">
    <property type="term" value="P:lipid catabolic process"/>
    <property type="evidence" value="ECO:0007669"/>
    <property type="project" value="UniProtKB-UniRule"/>
</dbReference>
<keyword evidence="2 4" id="KW-0442">Lipid degradation</keyword>
<evidence type="ECO:0000256" key="2">
    <source>
        <dbReference type="ARBA" id="ARBA00022963"/>
    </source>
</evidence>
<sequence length="265" mass="29464">MDNKKIGIALSGGGARGIAHIGVLKALEEYKIEPAYVSGTSMGAIVGVLFAAGLKADEIATLFKDEKIFKWFKVEWFKPGFLSLAGLKEILLKYIGHNKFDKLQRHFFVAVTNLNLGKGQIIQKGDKLIDWVIASAGLPVVFAPVQLDGYMYVDGGVFHNLPAEALLGECDFIIGSNVNPVSRDNKVESAKQVGERVFNLSVSQNVLHSRSYCDFFIEPRDIINYSLWDYFKIDELIEVGYTATQKVIERFILPEFGEPANKIAR</sequence>
<proteinExistence type="predicted"/>
<dbReference type="Gene3D" id="3.40.1090.10">
    <property type="entry name" value="Cytosolic phospholipase A2 catalytic domain"/>
    <property type="match status" value="2"/>
</dbReference>
<keyword evidence="1 4" id="KW-0378">Hydrolase</keyword>
<name>A0A521AIQ9_SACCC</name>
<dbReference type="InterPro" id="IPR016035">
    <property type="entry name" value="Acyl_Trfase/lysoPLipase"/>
</dbReference>
<evidence type="ECO:0000259" key="5">
    <source>
        <dbReference type="PROSITE" id="PS51635"/>
    </source>
</evidence>
<feature type="short sequence motif" description="DGA/G" evidence="4">
    <location>
        <begin position="154"/>
        <end position="156"/>
    </location>
</feature>
<accession>A0A521AIQ9</accession>
<gene>
    <name evidence="6" type="ORF">SAMN06265379_101167</name>
</gene>
<feature type="short sequence motif" description="GXGXXG" evidence="4">
    <location>
        <begin position="12"/>
        <end position="17"/>
    </location>
</feature>
<dbReference type="AlphaFoldDB" id="A0A521AIQ9"/>
<dbReference type="InterPro" id="IPR002641">
    <property type="entry name" value="PNPLA_dom"/>
</dbReference>
<feature type="active site" description="Nucleophile" evidence="4">
    <location>
        <position position="41"/>
    </location>
</feature>
<dbReference type="GO" id="GO:0016787">
    <property type="term" value="F:hydrolase activity"/>
    <property type="evidence" value="ECO:0007669"/>
    <property type="project" value="UniProtKB-UniRule"/>
</dbReference>
<keyword evidence="3 4" id="KW-0443">Lipid metabolism</keyword>
<feature type="short sequence motif" description="GXSXG" evidence="4">
    <location>
        <begin position="39"/>
        <end position="43"/>
    </location>
</feature>
<feature type="domain" description="PNPLA" evidence="5">
    <location>
        <begin position="8"/>
        <end position="167"/>
    </location>
</feature>
<evidence type="ECO:0000313" key="6">
    <source>
        <dbReference type="EMBL" id="SMO34725.1"/>
    </source>
</evidence>
<dbReference type="Proteomes" id="UP000319040">
    <property type="component" value="Unassembled WGS sequence"/>
</dbReference>
<keyword evidence="7" id="KW-1185">Reference proteome</keyword>
<protein>
    <submittedName>
        <fullName evidence="6">NTE family protein</fullName>
    </submittedName>
</protein>
<reference evidence="6 7" key="1">
    <citation type="submission" date="2017-05" db="EMBL/GenBank/DDBJ databases">
        <authorList>
            <person name="Varghese N."/>
            <person name="Submissions S."/>
        </authorList>
    </citation>
    <scope>NUCLEOTIDE SEQUENCE [LARGE SCALE GENOMIC DNA]</scope>
    <source>
        <strain evidence="6 7">DSM 27040</strain>
    </source>
</reference>
<evidence type="ECO:0000256" key="1">
    <source>
        <dbReference type="ARBA" id="ARBA00022801"/>
    </source>
</evidence>
<dbReference type="RefSeq" id="WP_142531582.1">
    <property type="nucleotide sequence ID" value="NZ_FXTB01000001.1"/>
</dbReference>
<dbReference type="PANTHER" id="PTHR14226:SF29">
    <property type="entry name" value="NEUROPATHY TARGET ESTERASE SWS"/>
    <property type="match status" value="1"/>
</dbReference>
<feature type="active site" description="Proton acceptor" evidence="4">
    <location>
        <position position="154"/>
    </location>
</feature>
<dbReference type="SUPFAM" id="SSF52151">
    <property type="entry name" value="FabD/lysophospholipase-like"/>
    <property type="match status" value="1"/>
</dbReference>
<evidence type="ECO:0000313" key="7">
    <source>
        <dbReference type="Proteomes" id="UP000319040"/>
    </source>
</evidence>
<dbReference type="OrthoDB" id="9770965at2"/>
<dbReference type="EMBL" id="FXTB01000001">
    <property type="protein sequence ID" value="SMO34725.1"/>
    <property type="molecule type" value="Genomic_DNA"/>
</dbReference>
<dbReference type="CDD" id="cd07205">
    <property type="entry name" value="Pat_PNPLA6_PNPLA7_NTE1_like"/>
    <property type="match status" value="1"/>
</dbReference>
<evidence type="ECO:0000256" key="4">
    <source>
        <dbReference type="PROSITE-ProRule" id="PRU01161"/>
    </source>
</evidence>
<organism evidence="6 7">
    <name type="scientific">Saccharicrinis carchari</name>
    <dbReference type="NCBI Taxonomy" id="1168039"/>
    <lineage>
        <taxon>Bacteria</taxon>
        <taxon>Pseudomonadati</taxon>
        <taxon>Bacteroidota</taxon>
        <taxon>Bacteroidia</taxon>
        <taxon>Marinilabiliales</taxon>
        <taxon>Marinilabiliaceae</taxon>
        <taxon>Saccharicrinis</taxon>
    </lineage>
</organism>
<evidence type="ECO:0000256" key="3">
    <source>
        <dbReference type="ARBA" id="ARBA00023098"/>
    </source>
</evidence>
<dbReference type="InterPro" id="IPR050301">
    <property type="entry name" value="NTE"/>
</dbReference>
<dbReference type="PROSITE" id="PS51635">
    <property type="entry name" value="PNPLA"/>
    <property type="match status" value="1"/>
</dbReference>